<evidence type="ECO:0000313" key="8">
    <source>
        <dbReference type="EMBL" id="WUR02306.1"/>
    </source>
</evidence>
<dbReference type="EMBL" id="CP142726">
    <property type="protein sequence ID" value="WUR02306.1"/>
    <property type="molecule type" value="Genomic_DNA"/>
</dbReference>
<protein>
    <recommendedName>
        <fullName evidence="2">phospholipase D</fullName>
        <ecNumber evidence="2">3.1.4.4</ecNumber>
    </recommendedName>
</protein>
<dbReference type="InterPro" id="IPR001736">
    <property type="entry name" value="PLipase_D/transphosphatidylase"/>
</dbReference>
<dbReference type="PROSITE" id="PS50035">
    <property type="entry name" value="PLD"/>
    <property type="match status" value="2"/>
</dbReference>
<organism evidence="8 9">
    <name type="scientific">Vairimorpha necatrix</name>
    <dbReference type="NCBI Taxonomy" id="6039"/>
    <lineage>
        <taxon>Eukaryota</taxon>
        <taxon>Fungi</taxon>
        <taxon>Fungi incertae sedis</taxon>
        <taxon>Microsporidia</taxon>
        <taxon>Nosematidae</taxon>
        <taxon>Vairimorpha</taxon>
    </lineage>
</organism>
<proteinExistence type="predicted"/>
<evidence type="ECO:0000256" key="2">
    <source>
        <dbReference type="ARBA" id="ARBA00012027"/>
    </source>
</evidence>
<feature type="domain" description="PLD phosphodiesterase" evidence="7">
    <location>
        <begin position="661"/>
        <end position="688"/>
    </location>
</feature>
<keyword evidence="5" id="KW-0442">Lipid degradation</keyword>
<evidence type="ECO:0000313" key="9">
    <source>
        <dbReference type="Proteomes" id="UP001334084"/>
    </source>
</evidence>
<sequence length="837" mass="99990">MDTFEYQKFKDLLEECLLVPFKSLIQPDMNILPRFINFNIPSEDFKTSHFNINLMYGKITWNIKKSKYKLYALCNKLFKQGIRIKSYEKLGNLFSVSKKQIGEIINEILYNMRFHTTNDAFIFFRISKYSFYGLKLYEEKFYVFSTNLTSTCCCFVRSKNIPTSFYIICKSSHILLLDFKNDKIKKIFYYKKKFNYKIVRGALKTSIIIIDNNMKYKITSLHKDRVEKLYEEIENSMLNYNSDNFLNYYCFSPVRYDNIVNFFVDGKNYFEDLYYNLRKAKKEIFLAGWWIFPKLFLKRNKKGAYKKRYRLDHLLKEIASKGVKIYILIYREIQFTVSINSQYTFDILNNLHRNIFIMRHPRNTPNNFIYWTNHEKIVVIDQNIAYLGGIDLCLGRYDTKKHLLFDLKSNKNKSKIKFPEKYDGNIWPGMDFANPLKKDFKFLERAEKSLINRKNMPRMPWHDIQCKIIGGSSFDISLHFIQRWNFLSDNFIVPNESNLSDCNFGNFPYVLCRTLRSISSWSLDEPGEHSIYDKQIEIIRNSEEFIYIENQFFITKSSNDDSHPLNLIGLELVNRIIKAHKDRRPFKVYIVIPILPAFEFNLELEKNSTVMNILKIQSECIIKTEYSLINILKNEGINYEDYILFLSLQKYQKNGDIFQSEQIYAHSKILISDNRKMIVGSANINDRSLLGDRDTEIGLYIEDNKYNEVSDLLKKLIYEHLDFKNVRRRKKEYKDLYSFLRRRSLKLGDDSFFKIIRQVAQENTNLYKEMFSNFLCNEMNTFSKYFKGQETKEKTKEENFRNILGNFVMYPFKFLIDEDLESGFLSLSSIIPDSIYY</sequence>
<dbReference type="Pfam" id="PF00614">
    <property type="entry name" value="PLDc"/>
    <property type="match status" value="1"/>
</dbReference>
<dbReference type="SMART" id="SM00155">
    <property type="entry name" value="PLDc"/>
    <property type="match status" value="2"/>
</dbReference>
<dbReference type="GO" id="GO:0004630">
    <property type="term" value="F:phospholipase D activity"/>
    <property type="evidence" value="ECO:0007669"/>
    <property type="project" value="UniProtKB-EC"/>
</dbReference>
<dbReference type="Gene3D" id="3.30.870.10">
    <property type="entry name" value="Endonuclease Chain A"/>
    <property type="match status" value="2"/>
</dbReference>
<dbReference type="AlphaFoldDB" id="A0AAX4J8P3"/>
<dbReference type="Pfam" id="PF13091">
    <property type="entry name" value="PLDc_2"/>
    <property type="match status" value="1"/>
</dbReference>
<dbReference type="KEGG" id="vnx:VNE69_01244"/>
<gene>
    <name evidence="8" type="ORF">VNE69_01244</name>
</gene>
<dbReference type="CDD" id="cd09141">
    <property type="entry name" value="PLDc_vPLD1_2_yPLD_like_2"/>
    <property type="match status" value="1"/>
</dbReference>
<dbReference type="InterPro" id="IPR025202">
    <property type="entry name" value="PLD-like_dom"/>
</dbReference>
<dbReference type="GO" id="GO:0009395">
    <property type="term" value="P:phospholipid catabolic process"/>
    <property type="evidence" value="ECO:0007669"/>
    <property type="project" value="TreeGrafter"/>
</dbReference>
<keyword evidence="3" id="KW-0677">Repeat</keyword>
<keyword evidence="4" id="KW-0378">Hydrolase</keyword>
<dbReference type="EC" id="3.1.4.4" evidence="2"/>
<keyword evidence="9" id="KW-1185">Reference proteome</keyword>
<name>A0AAX4J8P3_9MICR</name>
<dbReference type="SUPFAM" id="SSF56024">
    <property type="entry name" value="Phospholipase D/nuclease"/>
    <property type="match status" value="2"/>
</dbReference>
<dbReference type="GeneID" id="90540108"/>
<dbReference type="RefSeq" id="XP_065328451.1">
    <property type="nucleotide sequence ID" value="XM_065472379.1"/>
</dbReference>
<evidence type="ECO:0000256" key="6">
    <source>
        <dbReference type="ARBA" id="ARBA00023098"/>
    </source>
</evidence>
<dbReference type="PANTHER" id="PTHR18896:SF76">
    <property type="entry name" value="PHOSPHOLIPASE"/>
    <property type="match status" value="1"/>
</dbReference>
<evidence type="ECO:0000256" key="3">
    <source>
        <dbReference type="ARBA" id="ARBA00022737"/>
    </source>
</evidence>
<evidence type="ECO:0000259" key="7">
    <source>
        <dbReference type="PROSITE" id="PS50035"/>
    </source>
</evidence>
<evidence type="ECO:0000256" key="1">
    <source>
        <dbReference type="ARBA" id="ARBA00000798"/>
    </source>
</evidence>
<feature type="domain" description="PLD phosphodiesterase" evidence="7">
    <location>
        <begin position="369"/>
        <end position="396"/>
    </location>
</feature>
<accession>A0AAX4J8P3</accession>
<dbReference type="InterPro" id="IPR015679">
    <property type="entry name" value="PLipase_D_fam"/>
</dbReference>
<evidence type="ECO:0000256" key="5">
    <source>
        <dbReference type="ARBA" id="ARBA00022963"/>
    </source>
</evidence>
<comment type="catalytic activity">
    <reaction evidence="1">
        <text>a 1,2-diacyl-sn-glycero-3-phosphocholine + H2O = a 1,2-diacyl-sn-glycero-3-phosphate + choline + H(+)</text>
        <dbReference type="Rhea" id="RHEA:14445"/>
        <dbReference type="ChEBI" id="CHEBI:15354"/>
        <dbReference type="ChEBI" id="CHEBI:15377"/>
        <dbReference type="ChEBI" id="CHEBI:15378"/>
        <dbReference type="ChEBI" id="CHEBI:57643"/>
        <dbReference type="ChEBI" id="CHEBI:58608"/>
        <dbReference type="EC" id="3.1.4.4"/>
    </reaction>
</comment>
<keyword evidence="6" id="KW-0443">Lipid metabolism</keyword>
<dbReference type="Proteomes" id="UP001334084">
    <property type="component" value="Chromosome 1"/>
</dbReference>
<reference evidence="8" key="1">
    <citation type="journal article" date="2024" name="BMC Genomics">
        <title>Functional annotation of a divergent genome using sequence and structure-based similarity.</title>
        <authorList>
            <person name="Svedberg D."/>
            <person name="Winiger R.R."/>
            <person name="Berg A."/>
            <person name="Sharma H."/>
            <person name="Tellgren-Roth C."/>
            <person name="Debrunner-Vossbrinck B.A."/>
            <person name="Vossbrinck C.R."/>
            <person name="Barandun J."/>
        </authorList>
    </citation>
    <scope>NUCLEOTIDE SEQUENCE</scope>
    <source>
        <strain evidence="8">Illinois isolate</strain>
    </source>
</reference>
<evidence type="ECO:0000256" key="4">
    <source>
        <dbReference type="ARBA" id="ARBA00022801"/>
    </source>
</evidence>
<dbReference type="PANTHER" id="PTHR18896">
    <property type="entry name" value="PHOSPHOLIPASE D"/>
    <property type="match status" value="1"/>
</dbReference>